<dbReference type="EMBL" id="JAWDGP010005588">
    <property type="protein sequence ID" value="KAK3755784.1"/>
    <property type="molecule type" value="Genomic_DNA"/>
</dbReference>
<accession>A0AAE0YRL5</accession>
<organism evidence="1 2">
    <name type="scientific">Elysia crispata</name>
    <name type="common">lettuce slug</name>
    <dbReference type="NCBI Taxonomy" id="231223"/>
    <lineage>
        <taxon>Eukaryota</taxon>
        <taxon>Metazoa</taxon>
        <taxon>Spiralia</taxon>
        <taxon>Lophotrochozoa</taxon>
        <taxon>Mollusca</taxon>
        <taxon>Gastropoda</taxon>
        <taxon>Heterobranchia</taxon>
        <taxon>Euthyneura</taxon>
        <taxon>Panpulmonata</taxon>
        <taxon>Sacoglossa</taxon>
        <taxon>Placobranchoidea</taxon>
        <taxon>Plakobranchidae</taxon>
        <taxon>Elysia</taxon>
    </lineage>
</organism>
<sequence>MPTIQTSLMTKTKLDVTKGYIIIIMPIPSQNTCIALSQHHDVQNCVHERGAEVYYQQSAQVAAQSKESIVNTSRIPALKNAHCSFGIT</sequence>
<keyword evidence="2" id="KW-1185">Reference proteome</keyword>
<gene>
    <name evidence="1" type="ORF">RRG08_033961</name>
</gene>
<reference evidence="1" key="1">
    <citation type="journal article" date="2023" name="G3 (Bethesda)">
        <title>A reference genome for the long-term kleptoplast-retaining sea slug Elysia crispata morphotype clarki.</title>
        <authorList>
            <person name="Eastman K.E."/>
            <person name="Pendleton A.L."/>
            <person name="Shaikh M.A."/>
            <person name="Suttiyut T."/>
            <person name="Ogas R."/>
            <person name="Tomko P."/>
            <person name="Gavelis G."/>
            <person name="Widhalm J.R."/>
            <person name="Wisecaver J.H."/>
        </authorList>
    </citation>
    <scope>NUCLEOTIDE SEQUENCE</scope>
    <source>
        <strain evidence="1">ECLA1</strain>
    </source>
</reference>
<dbReference type="Proteomes" id="UP001283361">
    <property type="component" value="Unassembled WGS sequence"/>
</dbReference>
<evidence type="ECO:0000313" key="1">
    <source>
        <dbReference type="EMBL" id="KAK3755784.1"/>
    </source>
</evidence>
<proteinExistence type="predicted"/>
<comment type="caution">
    <text evidence="1">The sequence shown here is derived from an EMBL/GenBank/DDBJ whole genome shotgun (WGS) entry which is preliminary data.</text>
</comment>
<dbReference type="AlphaFoldDB" id="A0AAE0YRL5"/>
<evidence type="ECO:0000313" key="2">
    <source>
        <dbReference type="Proteomes" id="UP001283361"/>
    </source>
</evidence>
<name>A0AAE0YRL5_9GAST</name>
<protein>
    <submittedName>
        <fullName evidence="1">Uncharacterized protein</fullName>
    </submittedName>
</protein>